<gene>
    <name evidence="1" type="ORF">ILUMI_12925</name>
</gene>
<dbReference type="OrthoDB" id="6736312at2759"/>
<proteinExistence type="predicted"/>
<name>A0A8K0G6B5_IGNLU</name>
<accession>A0A8K0G6B5</accession>
<keyword evidence="2" id="KW-1185">Reference proteome</keyword>
<dbReference type="AlphaFoldDB" id="A0A8K0G6B5"/>
<sequence>MEGDESYIFIAVVVQAYRFASNEYREFPLRFGDTICRVLDADLAGGKKMLAKCGNMSGCTFFKDKTYHVCNAVPDESKLPPHIPSGRYMLEIEISYRSIQLFLAKAYVAITRPEVK</sequence>
<evidence type="ECO:0000313" key="1">
    <source>
        <dbReference type="EMBL" id="KAF2893250.1"/>
    </source>
</evidence>
<dbReference type="InterPro" id="IPR010512">
    <property type="entry name" value="DUF1091"/>
</dbReference>
<evidence type="ECO:0000313" key="2">
    <source>
        <dbReference type="Proteomes" id="UP000801492"/>
    </source>
</evidence>
<organism evidence="1 2">
    <name type="scientific">Ignelater luminosus</name>
    <name type="common">Cucubano</name>
    <name type="synonym">Pyrophorus luminosus</name>
    <dbReference type="NCBI Taxonomy" id="2038154"/>
    <lineage>
        <taxon>Eukaryota</taxon>
        <taxon>Metazoa</taxon>
        <taxon>Ecdysozoa</taxon>
        <taxon>Arthropoda</taxon>
        <taxon>Hexapoda</taxon>
        <taxon>Insecta</taxon>
        <taxon>Pterygota</taxon>
        <taxon>Neoptera</taxon>
        <taxon>Endopterygota</taxon>
        <taxon>Coleoptera</taxon>
        <taxon>Polyphaga</taxon>
        <taxon>Elateriformia</taxon>
        <taxon>Elateroidea</taxon>
        <taxon>Elateridae</taxon>
        <taxon>Agrypninae</taxon>
        <taxon>Pyrophorini</taxon>
        <taxon>Ignelater</taxon>
    </lineage>
</organism>
<protein>
    <submittedName>
        <fullName evidence="1">Uncharacterized protein</fullName>
    </submittedName>
</protein>
<dbReference type="Proteomes" id="UP000801492">
    <property type="component" value="Unassembled WGS sequence"/>
</dbReference>
<reference evidence="1" key="1">
    <citation type="submission" date="2019-08" db="EMBL/GenBank/DDBJ databases">
        <title>The genome of the North American firefly Photinus pyralis.</title>
        <authorList>
            <consortium name="Photinus pyralis genome working group"/>
            <person name="Fallon T.R."/>
            <person name="Sander Lower S.E."/>
            <person name="Weng J.-K."/>
        </authorList>
    </citation>
    <scope>NUCLEOTIDE SEQUENCE</scope>
    <source>
        <strain evidence="1">TRF0915ILg1</strain>
        <tissue evidence="1">Whole body</tissue>
    </source>
</reference>
<dbReference type="Pfam" id="PF06477">
    <property type="entry name" value="DUF1091"/>
    <property type="match status" value="1"/>
</dbReference>
<comment type="caution">
    <text evidence="1">The sequence shown here is derived from an EMBL/GenBank/DDBJ whole genome shotgun (WGS) entry which is preliminary data.</text>
</comment>
<dbReference type="EMBL" id="VTPC01008119">
    <property type="protein sequence ID" value="KAF2893250.1"/>
    <property type="molecule type" value="Genomic_DNA"/>
</dbReference>